<keyword evidence="1" id="KW-0677">Repeat</keyword>
<dbReference type="PROSITE" id="PS50102">
    <property type="entry name" value="RRM"/>
    <property type="match status" value="3"/>
</dbReference>
<dbReference type="AlphaFoldDB" id="A0A0K9PKI1"/>
<dbReference type="GO" id="GO:0005634">
    <property type="term" value="C:nucleus"/>
    <property type="evidence" value="ECO:0000318"/>
    <property type="project" value="GO_Central"/>
</dbReference>
<dbReference type="EMBL" id="LFYR01000757">
    <property type="protein sequence ID" value="KMZ69563.1"/>
    <property type="molecule type" value="Genomic_DNA"/>
</dbReference>
<organism evidence="5 6">
    <name type="scientific">Zostera marina</name>
    <name type="common">Eelgrass</name>
    <dbReference type="NCBI Taxonomy" id="29655"/>
    <lineage>
        <taxon>Eukaryota</taxon>
        <taxon>Viridiplantae</taxon>
        <taxon>Streptophyta</taxon>
        <taxon>Embryophyta</taxon>
        <taxon>Tracheophyta</taxon>
        <taxon>Spermatophyta</taxon>
        <taxon>Magnoliopsida</taxon>
        <taxon>Liliopsida</taxon>
        <taxon>Zosteraceae</taxon>
        <taxon>Zostera</taxon>
    </lineage>
</organism>
<dbReference type="GO" id="GO:0005829">
    <property type="term" value="C:cytosol"/>
    <property type="evidence" value="ECO:0000318"/>
    <property type="project" value="GO_Central"/>
</dbReference>
<dbReference type="OMA" id="CTIFVFY"/>
<keyword evidence="2 3" id="KW-0694">RNA-binding</keyword>
<feature type="domain" description="RRM" evidence="4">
    <location>
        <begin position="192"/>
        <end position="269"/>
    </location>
</feature>
<dbReference type="InterPro" id="IPR035979">
    <property type="entry name" value="RBD_domain_sf"/>
</dbReference>
<dbReference type="SUPFAM" id="SSF54928">
    <property type="entry name" value="RNA-binding domain, RBD"/>
    <property type="match status" value="2"/>
</dbReference>
<proteinExistence type="predicted"/>
<dbReference type="GO" id="GO:1990904">
    <property type="term" value="C:ribonucleoprotein complex"/>
    <property type="evidence" value="ECO:0000318"/>
    <property type="project" value="GO_Central"/>
</dbReference>
<evidence type="ECO:0000259" key="4">
    <source>
        <dbReference type="PROSITE" id="PS50102"/>
    </source>
</evidence>
<dbReference type="GO" id="GO:0008143">
    <property type="term" value="F:poly(A) binding"/>
    <property type="evidence" value="ECO:0000318"/>
    <property type="project" value="GO_Central"/>
</dbReference>
<evidence type="ECO:0000313" key="6">
    <source>
        <dbReference type="Proteomes" id="UP000036987"/>
    </source>
</evidence>
<dbReference type="Proteomes" id="UP000036987">
    <property type="component" value="Unassembled WGS sequence"/>
</dbReference>
<feature type="domain" description="RRM" evidence="4">
    <location>
        <begin position="20"/>
        <end position="95"/>
    </location>
</feature>
<dbReference type="GO" id="GO:0008266">
    <property type="term" value="F:poly(U) RNA binding"/>
    <property type="evidence" value="ECO:0000318"/>
    <property type="project" value="GO_Central"/>
</dbReference>
<evidence type="ECO:0000256" key="3">
    <source>
        <dbReference type="PROSITE-ProRule" id="PRU00176"/>
    </source>
</evidence>
<dbReference type="Gene3D" id="3.30.70.330">
    <property type="match status" value="3"/>
</dbReference>
<dbReference type="OrthoDB" id="19742at2759"/>
<dbReference type="CDD" id="cd00590">
    <property type="entry name" value="RRM_SF"/>
    <property type="match status" value="1"/>
</dbReference>
<name>A0A0K9PKI1_ZOSMR</name>
<evidence type="ECO:0000256" key="1">
    <source>
        <dbReference type="ARBA" id="ARBA00022737"/>
    </source>
</evidence>
<dbReference type="PANTHER" id="PTHR24012">
    <property type="entry name" value="RNA BINDING PROTEIN"/>
    <property type="match status" value="1"/>
</dbReference>
<dbReference type="InterPro" id="IPR012677">
    <property type="entry name" value="Nucleotide-bd_a/b_plait_sf"/>
</dbReference>
<dbReference type="SMART" id="SM00360">
    <property type="entry name" value="RRM"/>
    <property type="match status" value="3"/>
</dbReference>
<evidence type="ECO:0000313" key="5">
    <source>
        <dbReference type="EMBL" id="KMZ69563.1"/>
    </source>
</evidence>
<dbReference type="InterPro" id="IPR000504">
    <property type="entry name" value="RRM_dom"/>
</dbReference>
<protein>
    <recommendedName>
        <fullName evidence="4">RRM domain-containing protein</fullName>
    </recommendedName>
</protein>
<comment type="caution">
    <text evidence="5">The sequence shown here is derived from an EMBL/GenBank/DDBJ whole genome shotgun (WGS) entry which is preliminary data.</text>
</comment>
<accession>A0A0K9PKI1</accession>
<dbReference type="GO" id="GO:0003730">
    <property type="term" value="F:mRNA 3'-UTR binding"/>
    <property type="evidence" value="ECO:0000318"/>
    <property type="project" value="GO_Central"/>
</dbReference>
<keyword evidence="6" id="KW-1185">Reference proteome</keyword>
<feature type="domain" description="RRM" evidence="4">
    <location>
        <begin position="106"/>
        <end position="180"/>
    </location>
</feature>
<dbReference type="STRING" id="29655.A0A0K9PKI1"/>
<gene>
    <name evidence="5" type="ORF">ZOSMA_20G00410</name>
</gene>
<sequence length="383" mass="43232">MESSSTTLALTENTSSDCKSIIYVGNLFSGVTEADLMEVFHLYGPPTSIQLYRKPNSPCFAYVRFPSEEDAVKAVKEKKHSYLQAMQMRIMPAFPMGNDLTENTEANVFVKKLHSSIDGKKLDDIFSAYGTVISCKVCTLNGCSRGYGYVQYSKKEEAEAAINSKIVAFGRELFLSKFLKRGEREKTKPPCRNLYVKNLENGITDGQLKAEFSVYGNVDNAVVMKDEKGNSKCFGFVSFVSSKEAEIALASANGRRIGTKRIYVSKAQTRAERQKILNSQVADRLHSFTMSGKKSHLYFVNVDGNYSEAQIRSLLRGYGKVQSLSMFQGTQFDTPEQNSVANYYPNISVPQHYYPIYNQVPDYRAFETFNYCRGINRAPQYRY</sequence>
<reference evidence="6" key="1">
    <citation type="journal article" date="2016" name="Nature">
        <title>The genome of the seagrass Zostera marina reveals angiosperm adaptation to the sea.</title>
        <authorList>
            <person name="Olsen J.L."/>
            <person name="Rouze P."/>
            <person name="Verhelst B."/>
            <person name="Lin Y.-C."/>
            <person name="Bayer T."/>
            <person name="Collen J."/>
            <person name="Dattolo E."/>
            <person name="De Paoli E."/>
            <person name="Dittami S."/>
            <person name="Maumus F."/>
            <person name="Michel G."/>
            <person name="Kersting A."/>
            <person name="Lauritano C."/>
            <person name="Lohaus R."/>
            <person name="Toepel M."/>
            <person name="Tonon T."/>
            <person name="Vanneste K."/>
            <person name="Amirebrahimi M."/>
            <person name="Brakel J."/>
            <person name="Bostroem C."/>
            <person name="Chovatia M."/>
            <person name="Grimwood J."/>
            <person name="Jenkins J.W."/>
            <person name="Jueterbock A."/>
            <person name="Mraz A."/>
            <person name="Stam W.T."/>
            <person name="Tice H."/>
            <person name="Bornberg-Bauer E."/>
            <person name="Green P.J."/>
            <person name="Pearson G.A."/>
            <person name="Procaccini G."/>
            <person name="Duarte C.M."/>
            <person name="Schmutz J."/>
            <person name="Reusch T.B.H."/>
            <person name="Van de Peer Y."/>
        </authorList>
    </citation>
    <scope>NUCLEOTIDE SEQUENCE [LARGE SCALE GENOMIC DNA]</scope>
    <source>
        <strain evidence="6">cv. Finnish</strain>
    </source>
</reference>
<evidence type="ECO:0000256" key="2">
    <source>
        <dbReference type="ARBA" id="ARBA00022884"/>
    </source>
</evidence>
<dbReference type="Pfam" id="PF00076">
    <property type="entry name" value="RRM_1"/>
    <property type="match status" value="3"/>
</dbReference>